<dbReference type="GO" id="GO:0005789">
    <property type="term" value="C:endoplasmic reticulum membrane"/>
    <property type="evidence" value="ECO:0007669"/>
    <property type="project" value="UniProtKB-SubCell"/>
</dbReference>
<dbReference type="RefSeq" id="XP_006668026.1">
    <property type="nucleotide sequence ID" value="XM_006667963.1"/>
</dbReference>
<dbReference type="VEuPathDB" id="FungiDB:CCM_02811"/>
<sequence length="657" mass="70523">MSQLKVISRRAERIVSIHGCERSKSFARALFQADPWRRKLTQRHHTMPQPFATTYTRSDYPLFAVDFDPEDDSRIVAGGGGGPNRSGVPNKLTVLETSGVDDLRIVGELDLPRTEDSVMSLAFAGRKGKTINVLAGVNSHQDEVLKGNNKHLRSISIRGTGSDTTVKEDMRHPLIIDSASAVYQRLLRVAGTLGAVASANGKDPQIALFDVASSKGNTLKPRGTIELPREAEDVDIVQLADGSHLLTYCYGYELFLVKIGKDQEDPHLIYSVPEHEASRPKFRFARFLGPEFILTVANIGRTGAVVHGFRLPKAGQEKARLAVSAKLDGRTQATAFALASLTRPTWSPKGGIESLGDTQFVIAVARGNASISLLSLTHVASPAINLLTKLHPLTTLQGVHGNSEITGMALSTFSTPTKKAVAGETQHLKLVSVTMSKSIALQSIPLKQFIDKTPRNKNAPPLPVRYVTQLEARQPTTARTAITLFSFVVLLLGLIGQCIFEMMGTGYPILKPQRFFSSASTPANTPIVAPPPLMRHHAAPVVAEVDSASLLRDDFLANIAGDGPVPTDIVVLVAETLAPAAGEAAGGTTAAGFQVETHDEQVHGPGKSWEDLAEAQQHAWKARLRDAGAWTQQMGENVFKGVLFGEIGGAIGQAVAG</sequence>
<dbReference type="HOGENOM" id="CLU_021000_0_0_1"/>
<dbReference type="PANTHER" id="PTHR23284:SF0">
    <property type="entry name" value="PROLACTIN REGULATORY ELEMENT-BINDING PROTEIN"/>
    <property type="match status" value="1"/>
</dbReference>
<protein>
    <recommendedName>
        <fullName evidence="10">Guanine nucleotide-exchange factor SEC12</fullName>
    </recommendedName>
</protein>
<dbReference type="eggNOG" id="ENOG502S8QF">
    <property type="taxonomic scope" value="Eukaryota"/>
</dbReference>
<dbReference type="AlphaFoldDB" id="G3JBW7"/>
<evidence type="ECO:0000256" key="7">
    <source>
        <dbReference type="ARBA" id="ARBA00022927"/>
    </source>
</evidence>
<evidence type="ECO:0000256" key="4">
    <source>
        <dbReference type="ARBA" id="ARBA00022737"/>
    </source>
</evidence>
<comment type="similarity">
    <text evidence="10">Belongs to the WD repeat SEC12 family.</text>
</comment>
<keyword evidence="6" id="KW-0931">ER-Golgi transport</keyword>
<gene>
    <name evidence="11" type="ORF">CCM_02811</name>
</gene>
<dbReference type="InterPro" id="IPR045260">
    <property type="entry name" value="Sec12-like"/>
</dbReference>
<keyword evidence="5 10" id="KW-0256">Endoplasmic reticulum</keyword>
<name>G3JBW7_CORMM</name>
<dbReference type="OMA" id="EPQLAIF"/>
<dbReference type="SUPFAM" id="SSF101908">
    <property type="entry name" value="Putative isomerase YbhE"/>
    <property type="match status" value="1"/>
</dbReference>
<comment type="subcellular location">
    <subcellularLocation>
        <location evidence="10">Endoplasmic reticulum membrane</location>
        <topology evidence="10">Single-pass type II membrane protein</topology>
    </subcellularLocation>
    <subcellularLocation>
        <location evidence="10">Golgi apparatus membrane</location>
        <topology evidence="10">Single-pass type II membrane protein</topology>
    </subcellularLocation>
</comment>
<comment type="function">
    <text evidence="10">Guanine nucleotide-exchange factor (GEF) required for the formation or budding of transport vesicles from the ER.</text>
</comment>
<keyword evidence="4 10" id="KW-0677">Repeat</keyword>
<dbReference type="PANTHER" id="PTHR23284">
    <property type="entry name" value="PROLACTIN REGULATORY ELEMENT BINDING PROTEIN"/>
    <property type="match status" value="1"/>
</dbReference>
<dbReference type="GO" id="GO:0000139">
    <property type="term" value="C:Golgi membrane"/>
    <property type="evidence" value="ECO:0007669"/>
    <property type="project" value="UniProtKB-SubCell"/>
</dbReference>
<keyword evidence="9" id="KW-0472">Membrane</keyword>
<dbReference type="EMBL" id="JH126400">
    <property type="protein sequence ID" value="EGX94540.1"/>
    <property type="molecule type" value="Genomic_DNA"/>
</dbReference>
<organism evidence="11 12">
    <name type="scientific">Cordyceps militaris (strain CM01)</name>
    <name type="common">Caterpillar fungus</name>
    <dbReference type="NCBI Taxonomy" id="983644"/>
    <lineage>
        <taxon>Eukaryota</taxon>
        <taxon>Fungi</taxon>
        <taxon>Dikarya</taxon>
        <taxon>Ascomycota</taxon>
        <taxon>Pezizomycotina</taxon>
        <taxon>Sordariomycetes</taxon>
        <taxon>Hypocreomycetidae</taxon>
        <taxon>Hypocreales</taxon>
        <taxon>Cordycipitaceae</taxon>
        <taxon>Cordyceps</taxon>
    </lineage>
</organism>
<evidence type="ECO:0000313" key="12">
    <source>
        <dbReference type="Proteomes" id="UP000001610"/>
    </source>
</evidence>
<proteinExistence type="inferred from homology"/>
<evidence type="ECO:0000256" key="1">
    <source>
        <dbReference type="ARBA" id="ARBA00022448"/>
    </source>
</evidence>
<dbReference type="GeneID" id="18164838"/>
<dbReference type="InterPro" id="IPR015943">
    <property type="entry name" value="WD40/YVTN_repeat-like_dom_sf"/>
</dbReference>
<keyword evidence="7 10" id="KW-0653">Protein transport</keyword>
<dbReference type="Gene3D" id="2.130.10.10">
    <property type="entry name" value="YVTN repeat-like/Quinoprotein amine dehydrogenase"/>
    <property type="match status" value="1"/>
</dbReference>
<keyword evidence="8" id="KW-1133">Transmembrane helix</keyword>
<keyword evidence="1 10" id="KW-0813">Transport</keyword>
<evidence type="ECO:0000256" key="9">
    <source>
        <dbReference type="ARBA" id="ARBA00023136"/>
    </source>
</evidence>
<reference evidence="11 12" key="1">
    <citation type="journal article" date="2011" name="Genome Biol.">
        <title>Genome sequence of the insect pathogenic fungus Cordyceps militaris, a valued traditional Chinese medicine.</title>
        <authorList>
            <person name="Zheng P."/>
            <person name="Xia Y."/>
            <person name="Xiao G."/>
            <person name="Xiong C."/>
            <person name="Hu X."/>
            <person name="Zhang S."/>
            <person name="Zheng H."/>
            <person name="Huang Y."/>
            <person name="Zhou Y."/>
            <person name="Wang S."/>
            <person name="Zhao G.P."/>
            <person name="Liu X."/>
            <person name="St Leger R.J."/>
            <person name="Wang C."/>
        </authorList>
    </citation>
    <scope>NUCLEOTIDE SEQUENCE [LARGE SCALE GENOMIC DNA]</scope>
    <source>
        <strain evidence="11 12">CM01</strain>
    </source>
</reference>
<evidence type="ECO:0000256" key="2">
    <source>
        <dbReference type="ARBA" id="ARBA00022574"/>
    </source>
</evidence>
<evidence type="ECO:0000313" key="11">
    <source>
        <dbReference type="EMBL" id="EGX94540.1"/>
    </source>
</evidence>
<dbReference type="STRING" id="983644.G3JBW7"/>
<dbReference type="GO" id="GO:0003400">
    <property type="term" value="P:regulation of COPII vesicle coating"/>
    <property type="evidence" value="ECO:0007669"/>
    <property type="project" value="UniProtKB-UniRule"/>
</dbReference>
<keyword evidence="3" id="KW-0812">Transmembrane</keyword>
<evidence type="ECO:0000256" key="3">
    <source>
        <dbReference type="ARBA" id="ARBA00022692"/>
    </source>
</evidence>
<accession>G3JBW7</accession>
<dbReference type="GO" id="GO:0006888">
    <property type="term" value="P:endoplasmic reticulum to Golgi vesicle-mediated transport"/>
    <property type="evidence" value="ECO:0007669"/>
    <property type="project" value="UniProtKB-UniRule"/>
</dbReference>
<dbReference type="InParanoid" id="G3JBW7"/>
<keyword evidence="2 10" id="KW-0853">WD repeat</keyword>
<evidence type="ECO:0000256" key="10">
    <source>
        <dbReference type="RuleBase" id="RU369019"/>
    </source>
</evidence>
<dbReference type="GO" id="GO:0015031">
    <property type="term" value="P:protein transport"/>
    <property type="evidence" value="ECO:0007669"/>
    <property type="project" value="UniProtKB-KW"/>
</dbReference>
<evidence type="ECO:0000256" key="5">
    <source>
        <dbReference type="ARBA" id="ARBA00022824"/>
    </source>
</evidence>
<dbReference type="Proteomes" id="UP000001610">
    <property type="component" value="Unassembled WGS sequence"/>
</dbReference>
<dbReference type="OrthoDB" id="16538at2759"/>
<dbReference type="KEGG" id="cmt:CCM_02811"/>
<dbReference type="GO" id="GO:0005085">
    <property type="term" value="F:guanyl-nucleotide exchange factor activity"/>
    <property type="evidence" value="ECO:0007669"/>
    <property type="project" value="InterPro"/>
</dbReference>
<evidence type="ECO:0000256" key="8">
    <source>
        <dbReference type="ARBA" id="ARBA00022989"/>
    </source>
</evidence>
<evidence type="ECO:0000256" key="6">
    <source>
        <dbReference type="ARBA" id="ARBA00022892"/>
    </source>
</evidence>
<keyword evidence="12" id="KW-1185">Reference proteome</keyword>